<protein>
    <submittedName>
        <fullName evidence="1">Uncharacterized protein</fullName>
    </submittedName>
</protein>
<proteinExistence type="predicted"/>
<keyword evidence="2" id="KW-1185">Reference proteome</keyword>
<dbReference type="RefSeq" id="WP_008516044.1">
    <property type="nucleotide sequence ID" value="NZ_ACJM01000006.1"/>
</dbReference>
<dbReference type="AlphaFoldDB" id="C0GFU7"/>
<accession>C0GFU7</accession>
<evidence type="ECO:0000313" key="1">
    <source>
        <dbReference type="EMBL" id="EEG77636.1"/>
    </source>
</evidence>
<organism evidence="1 2">
    <name type="scientific">Dethiobacter alkaliphilus AHT 1</name>
    <dbReference type="NCBI Taxonomy" id="555088"/>
    <lineage>
        <taxon>Bacteria</taxon>
        <taxon>Bacillati</taxon>
        <taxon>Bacillota</taxon>
        <taxon>Dethiobacteria</taxon>
        <taxon>Dethiobacterales</taxon>
        <taxon>Dethiobacteraceae</taxon>
        <taxon>Dethiobacter</taxon>
    </lineage>
</organism>
<evidence type="ECO:0000313" key="2">
    <source>
        <dbReference type="Proteomes" id="UP000006443"/>
    </source>
</evidence>
<dbReference type="EMBL" id="ACJM01000006">
    <property type="protein sequence ID" value="EEG77636.1"/>
    <property type="molecule type" value="Genomic_DNA"/>
</dbReference>
<dbReference type="Proteomes" id="UP000006443">
    <property type="component" value="Unassembled WGS sequence"/>
</dbReference>
<name>C0GFU7_DETAL</name>
<dbReference type="STRING" id="555088.DealDRAFT_1356"/>
<reference evidence="1 2" key="1">
    <citation type="submission" date="2009-02" db="EMBL/GenBank/DDBJ databases">
        <title>Sequencing of the draft genome and assembly of Dethiobacter alkaliphilus AHT 1.</title>
        <authorList>
            <consortium name="US DOE Joint Genome Institute (JGI-PGF)"/>
            <person name="Lucas S."/>
            <person name="Copeland A."/>
            <person name="Lapidus A."/>
            <person name="Glavina del Rio T."/>
            <person name="Dalin E."/>
            <person name="Tice H."/>
            <person name="Bruce D."/>
            <person name="Goodwin L."/>
            <person name="Pitluck S."/>
            <person name="Larimer F."/>
            <person name="Land M.L."/>
            <person name="Hauser L."/>
            <person name="Muyzer G."/>
        </authorList>
    </citation>
    <scope>NUCLEOTIDE SEQUENCE [LARGE SCALE GENOMIC DNA]</scope>
    <source>
        <strain evidence="1 2">AHT 1</strain>
    </source>
</reference>
<sequence length="59" mass="6333">MEMLDGKIEFLCLGCGLQGMCDPEPDSVGESAVLCPKCGDHLMTTLHLEVKKEPVLATV</sequence>
<gene>
    <name evidence="1" type="ORF">DealDRAFT_1356</name>
</gene>
<comment type="caution">
    <text evidence="1">The sequence shown here is derived from an EMBL/GenBank/DDBJ whole genome shotgun (WGS) entry which is preliminary data.</text>
</comment>